<dbReference type="HOGENOM" id="CLU_1136667_0_0_11"/>
<protein>
    <submittedName>
        <fullName evidence="2">Uncharacterized protein</fullName>
    </submittedName>
</protein>
<name>K0YLS0_9ACTN</name>
<dbReference type="Proteomes" id="UP000006069">
    <property type="component" value="Unassembled WGS sequence"/>
</dbReference>
<proteinExistence type="predicted"/>
<dbReference type="EMBL" id="ADMD01000001">
    <property type="protein sequence ID" value="EJZ84441.1"/>
    <property type="molecule type" value="Genomic_DNA"/>
</dbReference>
<organism evidence="2 3">
    <name type="scientific">Slackia piriformis YIT 12062</name>
    <dbReference type="NCBI Taxonomy" id="742818"/>
    <lineage>
        <taxon>Bacteria</taxon>
        <taxon>Bacillati</taxon>
        <taxon>Actinomycetota</taxon>
        <taxon>Coriobacteriia</taxon>
        <taxon>Eggerthellales</taxon>
        <taxon>Eggerthellaceae</taxon>
        <taxon>Slackia</taxon>
    </lineage>
</organism>
<evidence type="ECO:0000256" key="1">
    <source>
        <dbReference type="SAM" id="MobiDB-lite"/>
    </source>
</evidence>
<dbReference type="PATRIC" id="fig|742818.3.peg.45"/>
<dbReference type="InParanoid" id="K0YLS0"/>
<feature type="region of interest" description="Disordered" evidence="1">
    <location>
        <begin position="14"/>
        <end position="50"/>
    </location>
</feature>
<dbReference type="OrthoDB" id="3173278at2"/>
<evidence type="ECO:0000313" key="3">
    <source>
        <dbReference type="Proteomes" id="UP000006069"/>
    </source>
</evidence>
<gene>
    <name evidence="2" type="ORF">HMPREF9451_00042</name>
</gene>
<keyword evidence="3" id="KW-1185">Reference proteome</keyword>
<sequence>MNDWDLRNAEYGRDVSWGDADDGIESDNGMLDPAETDLASSEATPEKPNAGAWSQEKCLDFLEREVCRHPLNRELLYKTLELCLDPLELSALEQRMLSFPEAAQATQDPYHLVCLLEDAGGLRRTELDGEGREVTDLQKRESTEDEADDLVASVLFETTETGRTFVRQHDPRRRFAELLDAEPVRKNCYIELLGFCNERPRPYTEIETLLRSNAVLLSEKKSGLPLQPSVFVDKLERAGILEWRDGWSLSQEGRGCLDALRGE</sequence>
<dbReference type="eggNOG" id="ENOG502ZTWK">
    <property type="taxonomic scope" value="Bacteria"/>
</dbReference>
<dbReference type="RefSeq" id="WP_009138283.1">
    <property type="nucleotide sequence ID" value="NZ_JH815198.1"/>
</dbReference>
<comment type="caution">
    <text evidence="2">The sequence shown here is derived from an EMBL/GenBank/DDBJ whole genome shotgun (WGS) entry which is preliminary data.</text>
</comment>
<reference evidence="2 3" key="1">
    <citation type="submission" date="2012-08" db="EMBL/GenBank/DDBJ databases">
        <title>The Genome Sequence of Slackia piriformis YIT 12062.</title>
        <authorList>
            <consortium name="The Broad Institute Genome Sequencing Platform"/>
            <person name="Earl A."/>
            <person name="Ward D."/>
            <person name="Feldgarden M."/>
            <person name="Gevers D."/>
            <person name="Morotomi M."/>
            <person name="Walker B."/>
            <person name="Young S.K."/>
            <person name="Zeng Q."/>
            <person name="Gargeya S."/>
            <person name="Fitzgerald M."/>
            <person name="Haas B."/>
            <person name="Abouelleil A."/>
            <person name="Alvarado L."/>
            <person name="Arachchi H.M."/>
            <person name="Berlin A.M."/>
            <person name="Chapman S.B."/>
            <person name="Goldberg J."/>
            <person name="Griggs A."/>
            <person name="Gujja S."/>
            <person name="Hansen M."/>
            <person name="Howarth C."/>
            <person name="Imamovic A."/>
            <person name="Larimer J."/>
            <person name="McCowen C."/>
            <person name="Montmayeur A."/>
            <person name="Murphy C."/>
            <person name="Neiman D."/>
            <person name="Pearson M."/>
            <person name="Priest M."/>
            <person name="Roberts A."/>
            <person name="Saif S."/>
            <person name="Shea T."/>
            <person name="Sisk P."/>
            <person name="Sykes S."/>
            <person name="Wortman J."/>
            <person name="Nusbaum C."/>
            <person name="Birren B."/>
        </authorList>
    </citation>
    <scope>NUCLEOTIDE SEQUENCE [LARGE SCALE GENOMIC DNA]</scope>
    <source>
        <strain evidence="2 3">YIT 12062</strain>
    </source>
</reference>
<accession>K0YLS0</accession>
<evidence type="ECO:0000313" key="2">
    <source>
        <dbReference type="EMBL" id="EJZ84441.1"/>
    </source>
</evidence>
<dbReference type="AlphaFoldDB" id="K0YLS0"/>